<keyword evidence="1" id="KW-1133">Transmembrane helix</keyword>
<dbReference type="InterPro" id="IPR032238">
    <property type="entry name" value="ATP-synth_Z"/>
</dbReference>
<proteinExistence type="predicted"/>
<evidence type="ECO:0008006" key="4">
    <source>
        <dbReference type="Google" id="ProtNLM"/>
    </source>
</evidence>
<comment type="caution">
    <text evidence="2">The sequence shown here is derived from an EMBL/GenBank/DDBJ whole genome shotgun (WGS) entry which is preliminary data.</text>
</comment>
<dbReference type="AlphaFoldDB" id="A0AAE1JJ07"/>
<accession>A0AAE1JJ07</accession>
<protein>
    <recommendedName>
        <fullName evidence="4">Transmembrane protein</fullName>
    </recommendedName>
</protein>
<keyword evidence="3" id="KW-1185">Reference proteome</keyword>
<gene>
    <name evidence="2" type="ORF">QN277_022146</name>
</gene>
<dbReference type="Proteomes" id="UP001293593">
    <property type="component" value="Unassembled WGS sequence"/>
</dbReference>
<evidence type="ECO:0000256" key="1">
    <source>
        <dbReference type="SAM" id="Phobius"/>
    </source>
</evidence>
<evidence type="ECO:0000313" key="2">
    <source>
        <dbReference type="EMBL" id="KAK4268919.1"/>
    </source>
</evidence>
<feature type="transmembrane region" description="Helical" evidence="1">
    <location>
        <begin position="61"/>
        <end position="80"/>
    </location>
</feature>
<evidence type="ECO:0000313" key="3">
    <source>
        <dbReference type="Proteomes" id="UP001293593"/>
    </source>
</evidence>
<keyword evidence="1" id="KW-0812">Transmembrane</keyword>
<organism evidence="2 3">
    <name type="scientific">Acacia crassicarpa</name>
    <name type="common">northern wattle</name>
    <dbReference type="NCBI Taxonomy" id="499986"/>
    <lineage>
        <taxon>Eukaryota</taxon>
        <taxon>Viridiplantae</taxon>
        <taxon>Streptophyta</taxon>
        <taxon>Embryophyta</taxon>
        <taxon>Tracheophyta</taxon>
        <taxon>Spermatophyta</taxon>
        <taxon>Magnoliopsida</taxon>
        <taxon>eudicotyledons</taxon>
        <taxon>Gunneridae</taxon>
        <taxon>Pentapetalae</taxon>
        <taxon>rosids</taxon>
        <taxon>fabids</taxon>
        <taxon>Fabales</taxon>
        <taxon>Fabaceae</taxon>
        <taxon>Caesalpinioideae</taxon>
        <taxon>mimosoid clade</taxon>
        <taxon>Acacieae</taxon>
        <taxon>Acacia</taxon>
    </lineage>
</organism>
<reference evidence="2" key="1">
    <citation type="submission" date="2023-10" db="EMBL/GenBank/DDBJ databases">
        <title>Chromosome-level genome of the transformable northern wattle, Acacia crassicarpa.</title>
        <authorList>
            <person name="Massaro I."/>
            <person name="Sinha N.R."/>
            <person name="Poethig S."/>
            <person name="Leichty A.R."/>
        </authorList>
    </citation>
    <scope>NUCLEOTIDE SEQUENCE</scope>
    <source>
        <strain evidence="2">Acra3RX</strain>
        <tissue evidence="2">Leaf</tissue>
    </source>
</reference>
<feature type="transmembrane region" description="Helical" evidence="1">
    <location>
        <begin position="28"/>
        <end position="49"/>
    </location>
</feature>
<dbReference type="PANTHER" id="PTHR35165">
    <property type="entry name" value="OS08G0113900 PROTEIN"/>
    <property type="match status" value="1"/>
</dbReference>
<dbReference type="EMBL" id="JAWXYG010000006">
    <property type="protein sequence ID" value="KAK4268919.1"/>
    <property type="molecule type" value="Genomic_DNA"/>
</dbReference>
<dbReference type="PANTHER" id="PTHR35165:SF1">
    <property type="entry name" value="OS04G0577375 PROTEIN"/>
    <property type="match status" value="1"/>
</dbReference>
<name>A0AAE1JJ07_9FABA</name>
<dbReference type="Pfam" id="PF16594">
    <property type="entry name" value="ATP-synt_Z"/>
    <property type="match status" value="1"/>
</dbReference>
<keyword evidence="1" id="KW-0472">Membrane</keyword>
<sequence length="101" mass="11376">MGSSEEGGENGGCNNKESQKKVKPYLKLIFLSSLLVSIVGSFILGWWIYKYHPQNSELWMVPFGLILFLTPLIVGLSLVISGPSFSQKQHDEEEQVYDLKI</sequence>